<dbReference type="PANTHER" id="PTHR47618:SF1">
    <property type="entry name" value="BIFUNCTIONAL OLIGORIBONUCLEASE AND PAP PHOSPHATASE NRNA"/>
    <property type="match status" value="1"/>
</dbReference>
<comment type="caution">
    <text evidence="3">The sequence shown here is derived from an EMBL/GenBank/DDBJ whole genome shotgun (WGS) entry which is preliminary data.</text>
</comment>
<proteinExistence type="predicted"/>
<dbReference type="InterPro" id="IPR038763">
    <property type="entry name" value="DHH_sf"/>
</dbReference>
<gene>
    <name evidence="3" type="ORF">B8W67_03340</name>
</gene>
<evidence type="ECO:0000259" key="2">
    <source>
        <dbReference type="Pfam" id="PF02272"/>
    </source>
</evidence>
<name>A0AA91ST17_9MYCO</name>
<protein>
    <submittedName>
        <fullName evidence="3">Phosphoesterase</fullName>
    </submittedName>
</protein>
<dbReference type="AlphaFoldDB" id="A0AA91ST17"/>
<dbReference type="PANTHER" id="PTHR47618">
    <property type="entry name" value="BIFUNCTIONAL OLIGORIBONUCLEASE AND PAP PHOSPHATASE NRNA"/>
    <property type="match status" value="1"/>
</dbReference>
<evidence type="ECO:0000313" key="3">
    <source>
        <dbReference type="EMBL" id="OSC35437.1"/>
    </source>
</evidence>
<reference evidence="3 4" key="1">
    <citation type="submission" date="2017-04" db="EMBL/GenBank/DDBJ databases">
        <title>The new phylogeny of genus Mycobacterium.</title>
        <authorList>
            <person name="Tortoli E."/>
            <person name="Trovato A."/>
            <person name="Cirillo D.M."/>
        </authorList>
    </citation>
    <scope>NUCLEOTIDE SEQUENCE [LARGE SCALE GENOMIC DNA]</scope>
    <source>
        <strain evidence="3 4">KCTC 19819</strain>
    </source>
</reference>
<accession>A0AA91ST17</accession>
<dbReference type="GO" id="GO:0003676">
    <property type="term" value="F:nucleic acid binding"/>
    <property type="evidence" value="ECO:0007669"/>
    <property type="project" value="InterPro"/>
</dbReference>
<keyword evidence="4" id="KW-1185">Reference proteome</keyword>
<dbReference type="SUPFAM" id="SSF64182">
    <property type="entry name" value="DHH phosphoesterases"/>
    <property type="match status" value="1"/>
</dbReference>
<sequence length="330" mass="33963">MRRSRVSAATRRDVDAAGAAELVAAAETVAVACHVQPDADTIGAGLGLAAVLDRCGTAVQVSFAAPAELPQSLRSLPGGRLLVPADAVRRDVDLVVTVDIPSVNRLGALGDLVEAGCEVLVIDHHRSNQRFGSANFVDPDADSTTMLVADLLDAWGQPIDAAVAHCLYAGLATDTGSFRWASARAHRLAARLLETGVDNAAVSRVLMDTHPFAWLPMLSRVLASARCNPDAAGGRGLVYVVVDHTECASAGAEEIESIVDIVRTTAEAEVAAVFKEIGPQHWAVSLRAKSAVDLAAVAAGFGGGGHRLAAGYTAHGPADTVVAALGAALH</sequence>
<dbReference type="InterPro" id="IPR001667">
    <property type="entry name" value="DDH_dom"/>
</dbReference>
<dbReference type="Pfam" id="PF02272">
    <property type="entry name" value="DHHA1"/>
    <property type="match status" value="1"/>
</dbReference>
<dbReference type="Gene3D" id="3.90.1640.10">
    <property type="entry name" value="inorganic pyrophosphatase (n-terminal core)"/>
    <property type="match status" value="1"/>
</dbReference>
<dbReference type="EMBL" id="NCXO01000004">
    <property type="protein sequence ID" value="OSC35437.1"/>
    <property type="molecule type" value="Genomic_DNA"/>
</dbReference>
<dbReference type="InterPro" id="IPR051319">
    <property type="entry name" value="Oligoribo/pAp-PDE_c-di-AMP_PDE"/>
</dbReference>
<dbReference type="InterPro" id="IPR003156">
    <property type="entry name" value="DHHA1_dom"/>
</dbReference>
<organism evidence="3 4">
    <name type="scientific">Mycolicibacillus koreensis</name>
    <dbReference type="NCBI Taxonomy" id="1069220"/>
    <lineage>
        <taxon>Bacteria</taxon>
        <taxon>Bacillati</taxon>
        <taxon>Actinomycetota</taxon>
        <taxon>Actinomycetes</taxon>
        <taxon>Mycobacteriales</taxon>
        <taxon>Mycobacteriaceae</taxon>
        <taxon>Mycolicibacillus</taxon>
    </lineage>
</organism>
<dbReference type="Gene3D" id="3.10.310.30">
    <property type="match status" value="1"/>
</dbReference>
<evidence type="ECO:0000259" key="1">
    <source>
        <dbReference type="Pfam" id="PF01368"/>
    </source>
</evidence>
<dbReference type="Pfam" id="PF01368">
    <property type="entry name" value="DHH"/>
    <property type="match status" value="1"/>
</dbReference>
<feature type="domain" description="DDH" evidence="1">
    <location>
        <begin position="29"/>
        <end position="170"/>
    </location>
</feature>
<evidence type="ECO:0000313" key="4">
    <source>
        <dbReference type="Proteomes" id="UP000193577"/>
    </source>
</evidence>
<dbReference type="Proteomes" id="UP000193577">
    <property type="component" value="Unassembled WGS sequence"/>
</dbReference>
<feature type="domain" description="DHHA1" evidence="2">
    <location>
        <begin position="249"/>
        <end position="316"/>
    </location>
</feature>